<dbReference type="AlphaFoldDB" id="A0A3S9SYD4"/>
<evidence type="ECO:0000256" key="1">
    <source>
        <dbReference type="ARBA" id="ARBA00005836"/>
    </source>
</evidence>
<dbReference type="KEGG" id="aft:BBF96_08105"/>
<dbReference type="InterPro" id="IPR035068">
    <property type="entry name" value="TldD/PmbA_N"/>
</dbReference>
<dbReference type="Pfam" id="PF01523">
    <property type="entry name" value="PmbA_TldD_1st"/>
    <property type="match status" value="1"/>
</dbReference>
<evidence type="ECO:0000313" key="3">
    <source>
        <dbReference type="EMBL" id="AZR73347.1"/>
    </source>
</evidence>
<keyword evidence="4" id="KW-1185">Reference proteome</keyword>
<dbReference type="RefSeq" id="WP_127016681.1">
    <property type="nucleotide sequence ID" value="NZ_CP016379.1"/>
</dbReference>
<dbReference type="InterPro" id="IPR002510">
    <property type="entry name" value="Metalloprtase-TldD/E_N"/>
</dbReference>
<sequence length="178" mass="20889">MNVDKMKKVLASLKEFPLDYAQIYVMEERGTYLQFKKNKLNFIQIPNNCGIFITVVNKGKLGYSFSFNFEFENVNHLVRKAIFNSELLNLSVDISCFEKNRFDKIDFLPEIYDSGIEDLSLNDKISYMYDLIDWVKTQNNLVNFPQLVYVDKIKSIQIFDIYQFVGSYQKSIIDMGGF</sequence>
<dbReference type="Gene3D" id="3.30.2290.10">
    <property type="entry name" value="PmbA/TldD superfamily"/>
    <property type="match status" value="1"/>
</dbReference>
<gene>
    <name evidence="3" type="ORF">BBF96_08105</name>
</gene>
<reference evidence="3 4" key="1">
    <citation type="submission" date="2016-07" db="EMBL/GenBank/DDBJ databases">
        <title>Genome and transcriptome analysis of iron-reducing fermentative bacteria Anoxybacter fermentans.</title>
        <authorList>
            <person name="Zeng X."/>
            <person name="Shao Z."/>
        </authorList>
    </citation>
    <scope>NUCLEOTIDE SEQUENCE [LARGE SCALE GENOMIC DNA]</scope>
    <source>
        <strain evidence="3 4">DY22613</strain>
    </source>
</reference>
<accession>A0A3S9SYD4</accession>
<name>A0A3S9SYD4_9FIRM</name>
<dbReference type="Proteomes" id="UP000267250">
    <property type="component" value="Chromosome"/>
</dbReference>
<proteinExistence type="inferred from homology"/>
<dbReference type="GO" id="GO:0008237">
    <property type="term" value="F:metallopeptidase activity"/>
    <property type="evidence" value="ECO:0007669"/>
    <property type="project" value="InterPro"/>
</dbReference>
<dbReference type="GO" id="GO:0006508">
    <property type="term" value="P:proteolysis"/>
    <property type="evidence" value="ECO:0007669"/>
    <property type="project" value="InterPro"/>
</dbReference>
<organism evidence="3 4">
    <name type="scientific">Anoxybacter fermentans</name>
    <dbReference type="NCBI Taxonomy" id="1323375"/>
    <lineage>
        <taxon>Bacteria</taxon>
        <taxon>Bacillati</taxon>
        <taxon>Bacillota</taxon>
        <taxon>Clostridia</taxon>
        <taxon>Halanaerobiales</taxon>
        <taxon>Anoxybacter</taxon>
    </lineage>
</organism>
<feature type="domain" description="Metalloprotease TldD/E N-terminal" evidence="2">
    <location>
        <begin position="21"/>
        <end position="84"/>
    </location>
</feature>
<dbReference type="EMBL" id="CP016379">
    <property type="protein sequence ID" value="AZR73347.1"/>
    <property type="molecule type" value="Genomic_DNA"/>
</dbReference>
<dbReference type="SUPFAM" id="SSF111283">
    <property type="entry name" value="Putative modulator of DNA gyrase, PmbA/TldD"/>
    <property type="match status" value="1"/>
</dbReference>
<evidence type="ECO:0000259" key="2">
    <source>
        <dbReference type="Pfam" id="PF01523"/>
    </source>
</evidence>
<evidence type="ECO:0000313" key="4">
    <source>
        <dbReference type="Proteomes" id="UP000267250"/>
    </source>
</evidence>
<dbReference type="InterPro" id="IPR036059">
    <property type="entry name" value="TldD/PmbA_sf"/>
</dbReference>
<comment type="similarity">
    <text evidence="1">Belongs to the peptidase U62 family.</text>
</comment>
<protein>
    <recommendedName>
        <fullName evidence="2">Metalloprotease TldD/E N-terminal domain-containing protein</fullName>
    </recommendedName>
</protein>